<dbReference type="Pfam" id="PF01926">
    <property type="entry name" value="MMR_HSR1"/>
    <property type="match status" value="1"/>
</dbReference>
<dbReference type="Proteomes" id="UP000722459">
    <property type="component" value="Unassembled WGS sequence"/>
</dbReference>
<dbReference type="SUPFAM" id="SSF81271">
    <property type="entry name" value="TGS-like"/>
    <property type="match status" value="1"/>
</dbReference>
<dbReference type="InterPro" id="IPR045001">
    <property type="entry name" value="DRG"/>
</dbReference>
<name>A0A8T5GER1_9ARCH</name>
<dbReference type="PANTHER" id="PTHR43127">
    <property type="entry name" value="DEVELOPMENTALLY-REGULATED GTP-BINDING PROTEIN 2"/>
    <property type="match status" value="1"/>
</dbReference>
<dbReference type="InterPro" id="IPR012675">
    <property type="entry name" value="Beta-grasp_dom_sf"/>
</dbReference>
<dbReference type="InterPro" id="IPR004095">
    <property type="entry name" value="TGS"/>
</dbReference>
<comment type="caution">
    <text evidence="3">The sequence shown here is derived from an EMBL/GenBank/DDBJ whole genome shotgun (WGS) entry which is preliminary data.</text>
</comment>
<dbReference type="EMBL" id="JABJNZ010000012">
    <property type="protein sequence ID" value="MBT4870026.1"/>
    <property type="molecule type" value="Genomic_DNA"/>
</dbReference>
<dbReference type="GO" id="GO:0003924">
    <property type="term" value="F:GTPase activity"/>
    <property type="evidence" value="ECO:0007669"/>
    <property type="project" value="InterPro"/>
</dbReference>
<sequence>MAMPHQVFKKKCVKELKGLFGQKRIEKIELLQQDLPDYSGPYGQIRKWLNDQKKKAVISKKETFHEAWEVKKQGHYTFALVGLPSVGKSSLVKELTNAKIDIAAYDFTTVKPFSAVTKILGAQIQLIDLPGIISGASEGKGFGKRVLGNARSADKILLIVESTKPWQINIVANELKKFGFNVTKENCLVVFTKKDLANASTNKFTYTNISMFDKQSIEEFKKFLFEQSDLQRVKPFDSNDFVILCEGCSVKDFCDSIHKDLVKRFKHALVSGSTKYRKQKVGLGYVLSDLDEIELVLKH</sequence>
<dbReference type="AlphaFoldDB" id="A0A8T5GER1"/>
<evidence type="ECO:0000256" key="1">
    <source>
        <dbReference type="ARBA" id="ARBA00022741"/>
    </source>
</evidence>
<proteinExistence type="predicted"/>
<gene>
    <name evidence="3" type="ORF">HON47_00430</name>
</gene>
<dbReference type="GO" id="GO:0005525">
    <property type="term" value="F:GTP binding"/>
    <property type="evidence" value="ECO:0007669"/>
    <property type="project" value="InterPro"/>
</dbReference>
<accession>A0A8T5GER1</accession>
<dbReference type="Gene3D" id="3.40.50.300">
    <property type="entry name" value="P-loop containing nucleotide triphosphate hydrolases"/>
    <property type="match status" value="1"/>
</dbReference>
<dbReference type="InterPro" id="IPR012676">
    <property type="entry name" value="TGS-like"/>
</dbReference>
<dbReference type="Pfam" id="PF02824">
    <property type="entry name" value="TGS"/>
    <property type="match status" value="1"/>
</dbReference>
<dbReference type="InterPro" id="IPR031167">
    <property type="entry name" value="G_OBG"/>
</dbReference>
<evidence type="ECO:0000259" key="2">
    <source>
        <dbReference type="PROSITE" id="PS51710"/>
    </source>
</evidence>
<keyword evidence="1" id="KW-0547">Nucleotide-binding</keyword>
<evidence type="ECO:0000313" key="4">
    <source>
        <dbReference type="Proteomes" id="UP000722459"/>
    </source>
</evidence>
<evidence type="ECO:0000313" key="3">
    <source>
        <dbReference type="EMBL" id="MBT4870026.1"/>
    </source>
</evidence>
<dbReference type="PRINTS" id="PR00326">
    <property type="entry name" value="GTP1OBG"/>
</dbReference>
<protein>
    <submittedName>
        <fullName evidence="3">TGS domain-containing protein</fullName>
    </submittedName>
</protein>
<dbReference type="InterPro" id="IPR027417">
    <property type="entry name" value="P-loop_NTPase"/>
</dbReference>
<dbReference type="SUPFAM" id="SSF52540">
    <property type="entry name" value="P-loop containing nucleoside triphosphate hydrolases"/>
    <property type="match status" value="1"/>
</dbReference>
<feature type="domain" description="OBG-type G" evidence="2">
    <location>
        <begin position="76"/>
        <end position="299"/>
    </location>
</feature>
<organism evidence="3 4">
    <name type="scientific">Candidatus Iainarchaeum sp</name>
    <dbReference type="NCBI Taxonomy" id="3101447"/>
    <lineage>
        <taxon>Archaea</taxon>
        <taxon>Candidatus Iainarchaeota</taxon>
        <taxon>Candidatus Iainarchaeia</taxon>
        <taxon>Candidatus Iainarchaeales</taxon>
        <taxon>Candidatus Iainarchaeaceae</taxon>
        <taxon>Candidatus Iainarchaeum</taxon>
    </lineage>
</organism>
<dbReference type="InterPro" id="IPR006073">
    <property type="entry name" value="GTP-bd"/>
</dbReference>
<dbReference type="PROSITE" id="PS51710">
    <property type="entry name" value="G_OBG"/>
    <property type="match status" value="1"/>
</dbReference>
<dbReference type="Gene3D" id="3.10.20.30">
    <property type="match status" value="1"/>
</dbReference>
<reference evidence="3" key="1">
    <citation type="journal article" date="2021" name="ISME J.">
        <title>Mercury methylation by metabolically versatile and cosmopolitan marine bacteria.</title>
        <authorList>
            <person name="Lin H."/>
            <person name="Ascher D.B."/>
            <person name="Myung Y."/>
            <person name="Lamborg C.H."/>
            <person name="Hallam S.J."/>
            <person name="Gionfriddo C.M."/>
            <person name="Holt K.E."/>
            <person name="Moreau J.W."/>
        </authorList>
    </citation>
    <scope>NUCLEOTIDE SEQUENCE</scope>
    <source>
        <strain evidence="3">SI075_bin30</strain>
    </source>
</reference>